<evidence type="ECO:0000259" key="1">
    <source>
        <dbReference type="PROSITE" id="PS51819"/>
    </source>
</evidence>
<name>A0A433XBK8_9HYPH</name>
<accession>A0A433XBK8</accession>
<dbReference type="PANTHER" id="PTHR35006:SF2">
    <property type="entry name" value="GLYOXALASE FAMILY PROTEIN (AFU_ORTHOLOGUE AFUA_5G14830)"/>
    <property type="match status" value="1"/>
</dbReference>
<comment type="caution">
    <text evidence="2">The sequence shown here is derived from an EMBL/GenBank/DDBJ whole genome shotgun (WGS) entry which is preliminary data.</text>
</comment>
<reference evidence="2 3" key="1">
    <citation type="journal article" date="2016" name="Int. J. Syst. Evol. Microbiol.">
        <title>Arsenicitalea aurantiaca gen. nov., sp. nov., a new member of the family Hyphomicrobiaceae, isolated from high-arsenic sediment.</title>
        <authorList>
            <person name="Mu Y."/>
            <person name="Zhou L."/>
            <person name="Zeng X.C."/>
            <person name="Liu L."/>
            <person name="Pan Y."/>
            <person name="Chen X."/>
            <person name="Wang J."/>
            <person name="Li S."/>
            <person name="Li W.J."/>
            <person name="Wang Y."/>
        </authorList>
    </citation>
    <scope>NUCLEOTIDE SEQUENCE [LARGE SCALE GENOMIC DNA]</scope>
    <source>
        <strain evidence="2 3">42-50</strain>
    </source>
</reference>
<dbReference type="InterPro" id="IPR004360">
    <property type="entry name" value="Glyas_Fos-R_dOase_dom"/>
</dbReference>
<dbReference type="PROSITE" id="PS51819">
    <property type="entry name" value="VOC"/>
    <property type="match status" value="1"/>
</dbReference>
<protein>
    <submittedName>
        <fullName evidence="2">VOC family protein</fullName>
    </submittedName>
</protein>
<proteinExistence type="predicted"/>
<dbReference type="RefSeq" id="WP_127188679.1">
    <property type="nucleotide sequence ID" value="NZ_RZNJ01000003.1"/>
</dbReference>
<feature type="domain" description="VOC" evidence="1">
    <location>
        <begin position="1"/>
        <end position="121"/>
    </location>
</feature>
<dbReference type="SUPFAM" id="SSF54593">
    <property type="entry name" value="Glyoxalase/Bleomycin resistance protein/Dihydroxybiphenyl dioxygenase"/>
    <property type="match status" value="1"/>
</dbReference>
<keyword evidence="3" id="KW-1185">Reference proteome</keyword>
<organism evidence="2 3">
    <name type="scientific">Arsenicitalea aurantiaca</name>
    <dbReference type="NCBI Taxonomy" id="1783274"/>
    <lineage>
        <taxon>Bacteria</taxon>
        <taxon>Pseudomonadati</taxon>
        <taxon>Pseudomonadota</taxon>
        <taxon>Alphaproteobacteria</taxon>
        <taxon>Hyphomicrobiales</taxon>
        <taxon>Devosiaceae</taxon>
        <taxon>Arsenicitalea</taxon>
    </lineage>
</organism>
<dbReference type="AlphaFoldDB" id="A0A433XBK8"/>
<gene>
    <name evidence="2" type="ORF">EMQ25_08620</name>
</gene>
<dbReference type="EMBL" id="RZNJ01000003">
    <property type="protein sequence ID" value="RUT31434.1"/>
    <property type="molecule type" value="Genomic_DNA"/>
</dbReference>
<dbReference type="OrthoDB" id="9807407at2"/>
<dbReference type="Gene3D" id="3.10.180.10">
    <property type="entry name" value="2,3-Dihydroxybiphenyl 1,2-Dioxygenase, domain 1"/>
    <property type="match status" value="1"/>
</dbReference>
<evidence type="ECO:0000313" key="2">
    <source>
        <dbReference type="EMBL" id="RUT31434.1"/>
    </source>
</evidence>
<dbReference type="InterPro" id="IPR029068">
    <property type="entry name" value="Glyas_Bleomycin-R_OHBP_Dase"/>
</dbReference>
<dbReference type="Pfam" id="PF00903">
    <property type="entry name" value="Glyoxalase"/>
    <property type="match status" value="1"/>
</dbReference>
<dbReference type="PANTHER" id="PTHR35006">
    <property type="entry name" value="GLYOXALASE FAMILY PROTEIN (AFU_ORTHOLOGUE AFUA_5G14830)"/>
    <property type="match status" value="1"/>
</dbReference>
<dbReference type="Proteomes" id="UP000281547">
    <property type="component" value="Unassembled WGS sequence"/>
</dbReference>
<evidence type="ECO:0000313" key="3">
    <source>
        <dbReference type="Proteomes" id="UP000281547"/>
    </source>
</evidence>
<dbReference type="CDD" id="cd07262">
    <property type="entry name" value="VOC_like"/>
    <property type="match status" value="1"/>
</dbReference>
<dbReference type="InterPro" id="IPR037523">
    <property type="entry name" value="VOC_core"/>
</dbReference>
<sequence length="124" mass="13520">MIDHVGFTVSDFERSKAFYGAVLGALGIEPMMQYDVGGVRHMGFGRGKPDFWISSGQPMRGRLHVAFLARSRAEVHAFHTVALGLGAIDNGAPGIRPHYHPNYYGAFVLDPDGHNVEAVCHGKE</sequence>